<proteinExistence type="inferred from homology"/>
<dbReference type="OrthoDB" id="9795145at2"/>
<comment type="similarity">
    <text evidence="1 6">Belongs to the SecB family.</text>
</comment>
<dbReference type="AlphaFoldDB" id="A0A512DNZ4"/>
<evidence type="ECO:0000313" key="8">
    <source>
        <dbReference type="Proteomes" id="UP000321523"/>
    </source>
</evidence>
<comment type="function">
    <text evidence="6">One of the proteins required for the normal export of preproteins out of the cell cytoplasm. It is a molecular chaperone that binds to a subset of precursor proteins, maintaining them in a translocation-competent state. It also specifically binds to its receptor SecA.</text>
</comment>
<dbReference type="PRINTS" id="PR01594">
    <property type="entry name" value="SECBCHAPRONE"/>
</dbReference>
<dbReference type="PANTHER" id="PTHR36918">
    <property type="match status" value="1"/>
</dbReference>
<evidence type="ECO:0000256" key="3">
    <source>
        <dbReference type="ARBA" id="ARBA00022927"/>
    </source>
</evidence>
<dbReference type="Proteomes" id="UP000321523">
    <property type="component" value="Unassembled WGS sequence"/>
</dbReference>
<evidence type="ECO:0000256" key="5">
    <source>
        <dbReference type="ARBA" id="ARBA00023186"/>
    </source>
</evidence>
<dbReference type="NCBIfam" id="NF004392">
    <property type="entry name" value="PRK05751.1-3"/>
    <property type="match status" value="1"/>
</dbReference>
<dbReference type="InterPro" id="IPR003708">
    <property type="entry name" value="SecB"/>
</dbReference>
<comment type="subcellular location">
    <subcellularLocation>
        <location evidence="6">Cytoplasm</location>
    </subcellularLocation>
</comment>
<evidence type="ECO:0000256" key="2">
    <source>
        <dbReference type="ARBA" id="ARBA00022448"/>
    </source>
</evidence>
<dbReference type="GO" id="GO:0005737">
    <property type="term" value="C:cytoplasm"/>
    <property type="evidence" value="ECO:0007669"/>
    <property type="project" value="UniProtKB-SubCell"/>
</dbReference>
<evidence type="ECO:0000256" key="6">
    <source>
        <dbReference type="HAMAP-Rule" id="MF_00821"/>
    </source>
</evidence>
<keyword evidence="5 6" id="KW-0143">Chaperone</keyword>
<keyword evidence="8" id="KW-1185">Reference proteome</keyword>
<dbReference type="GO" id="GO:0051082">
    <property type="term" value="F:unfolded protein binding"/>
    <property type="evidence" value="ECO:0007669"/>
    <property type="project" value="InterPro"/>
</dbReference>
<comment type="subunit">
    <text evidence="6">Homotetramer, a dimer of dimers. One homotetramer interacts with 1 SecA dimer.</text>
</comment>
<dbReference type="PANTHER" id="PTHR36918:SF1">
    <property type="entry name" value="PROTEIN-EXPORT PROTEIN SECB"/>
    <property type="match status" value="1"/>
</dbReference>
<reference evidence="7 8" key="1">
    <citation type="submission" date="2019-07" db="EMBL/GenBank/DDBJ databases">
        <title>Whole genome shotgun sequence of Skermanella aerolata NBRC 106429.</title>
        <authorList>
            <person name="Hosoyama A."/>
            <person name="Uohara A."/>
            <person name="Ohji S."/>
            <person name="Ichikawa N."/>
        </authorList>
    </citation>
    <scope>NUCLEOTIDE SEQUENCE [LARGE SCALE GENOMIC DNA]</scope>
    <source>
        <strain evidence="7 8">NBRC 106429</strain>
    </source>
</reference>
<keyword evidence="4 6" id="KW-0811">Translocation</keyword>
<keyword evidence="3 6" id="KW-0653">Protein transport</keyword>
<organism evidence="7 8">
    <name type="scientific">Skermanella aerolata</name>
    <dbReference type="NCBI Taxonomy" id="393310"/>
    <lineage>
        <taxon>Bacteria</taxon>
        <taxon>Pseudomonadati</taxon>
        <taxon>Pseudomonadota</taxon>
        <taxon>Alphaproteobacteria</taxon>
        <taxon>Rhodospirillales</taxon>
        <taxon>Azospirillaceae</taxon>
        <taxon>Skermanella</taxon>
    </lineage>
</organism>
<protein>
    <recommendedName>
        <fullName evidence="6">Protein-export protein SecB</fullName>
    </recommendedName>
</protein>
<accession>A0A512DNZ4</accession>
<comment type="caution">
    <text evidence="7">The sequence shown here is derived from an EMBL/GenBank/DDBJ whole genome shotgun (WGS) entry which is preliminary data.</text>
</comment>
<dbReference type="RefSeq" id="WP_044428356.1">
    <property type="nucleotide sequence ID" value="NZ_BJYZ01000009.1"/>
</dbReference>
<dbReference type="InterPro" id="IPR035958">
    <property type="entry name" value="SecB-like_sf"/>
</dbReference>
<dbReference type="GO" id="GO:0006457">
    <property type="term" value="P:protein folding"/>
    <property type="evidence" value="ECO:0007669"/>
    <property type="project" value="UniProtKB-UniRule"/>
</dbReference>
<dbReference type="SUPFAM" id="SSF54611">
    <property type="entry name" value="SecB-like"/>
    <property type="match status" value="1"/>
</dbReference>
<dbReference type="GO" id="GO:0051262">
    <property type="term" value="P:protein tetramerization"/>
    <property type="evidence" value="ECO:0007669"/>
    <property type="project" value="InterPro"/>
</dbReference>
<dbReference type="EMBL" id="BJYZ01000009">
    <property type="protein sequence ID" value="GEO38188.1"/>
    <property type="molecule type" value="Genomic_DNA"/>
</dbReference>
<gene>
    <name evidence="6 7" type="primary">secB</name>
    <name evidence="7" type="ORF">SAE02_23360</name>
</gene>
<dbReference type="NCBIfam" id="TIGR00809">
    <property type="entry name" value="secB"/>
    <property type="match status" value="1"/>
</dbReference>
<keyword evidence="2 6" id="KW-0813">Transport</keyword>
<keyword evidence="6" id="KW-0963">Cytoplasm</keyword>
<evidence type="ECO:0000256" key="4">
    <source>
        <dbReference type="ARBA" id="ARBA00023010"/>
    </source>
</evidence>
<evidence type="ECO:0000256" key="1">
    <source>
        <dbReference type="ARBA" id="ARBA00009990"/>
    </source>
</evidence>
<name>A0A512DNZ4_9PROT</name>
<dbReference type="Pfam" id="PF02556">
    <property type="entry name" value="SecB"/>
    <property type="match status" value="1"/>
</dbReference>
<sequence length="158" mass="17143">MSDQNGAGQTRPTALPIVINAQYVKDFSFENPNAPQTLLPGQPAPQVSVGVDVRSQQVGETLYEVVLEMRCEAKIGENTAFLVELSYAGLFTVTGLAEEHIKPVLLIEAPRLLFPFARAIVADATRDGGYPPLMINPIDFTDLYRRQAAGQQPTNATA</sequence>
<dbReference type="GO" id="GO:0015031">
    <property type="term" value="P:protein transport"/>
    <property type="evidence" value="ECO:0007669"/>
    <property type="project" value="UniProtKB-UniRule"/>
</dbReference>
<evidence type="ECO:0000313" key="7">
    <source>
        <dbReference type="EMBL" id="GEO38188.1"/>
    </source>
</evidence>
<dbReference type="HAMAP" id="MF_00821">
    <property type="entry name" value="SecB"/>
    <property type="match status" value="1"/>
</dbReference>
<dbReference type="Gene3D" id="3.10.420.10">
    <property type="entry name" value="SecB-like"/>
    <property type="match status" value="1"/>
</dbReference>